<dbReference type="InterPro" id="IPR011663">
    <property type="entry name" value="UTRA"/>
</dbReference>
<dbReference type="InterPro" id="IPR036388">
    <property type="entry name" value="WH-like_DNA-bd_sf"/>
</dbReference>
<dbReference type="CDD" id="cd07377">
    <property type="entry name" value="WHTH_GntR"/>
    <property type="match status" value="1"/>
</dbReference>
<dbReference type="InterPro" id="IPR050679">
    <property type="entry name" value="Bact_HTH_transcr_reg"/>
</dbReference>
<keyword evidence="2" id="KW-0238">DNA-binding</keyword>
<dbReference type="PANTHER" id="PTHR44846:SF1">
    <property type="entry name" value="MANNOSYL-D-GLYCERATE TRANSPORT_METABOLISM SYSTEM REPRESSOR MNGR-RELATED"/>
    <property type="match status" value="1"/>
</dbReference>
<dbReference type="GO" id="GO:0003677">
    <property type="term" value="F:DNA binding"/>
    <property type="evidence" value="ECO:0007669"/>
    <property type="project" value="UniProtKB-KW"/>
</dbReference>
<sequence length="311" mass="33309">MAAAGRTRSVRPPSTAQRRTALIGILSSGGRVGCSGRHASVAHTGGDAAGPSGGRATVRPVYNDPVPRSLRACFEGGCSVNTSRARLLELWRAAAEAGTPLPSEATLAAELGVSRPTVREELIRLESHGMLTRLPSAGTFPNRFALDMGLRLDQSYEFSDMLREAGYEPSMEVLSAGWGELDAVRAARLDVRPGTAAFVTVKRWSANGQPVMVAVDHIPASPSRSPEPDASATVFELVRELRGSTVEWELSFVEARLAEDEERELLGLPDPSSVLQVTMTGISVLGVKLYLAEETHRQGVVPYGLIRTVPR</sequence>
<dbReference type="Pfam" id="PF07702">
    <property type="entry name" value="UTRA"/>
    <property type="match status" value="1"/>
</dbReference>
<dbReference type="GO" id="GO:0045892">
    <property type="term" value="P:negative regulation of DNA-templated transcription"/>
    <property type="evidence" value="ECO:0007669"/>
    <property type="project" value="TreeGrafter"/>
</dbReference>
<dbReference type="InterPro" id="IPR036390">
    <property type="entry name" value="WH_DNA-bd_sf"/>
</dbReference>
<evidence type="ECO:0000259" key="4">
    <source>
        <dbReference type="PROSITE" id="PS50949"/>
    </source>
</evidence>
<proteinExistence type="predicted"/>
<accession>A0A1X9LV36</accession>
<dbReference type="SMART" id="SM00866">
    <property type="entry name" value="UTRA"/>
    <property type="match status" value="1"/>
</dbReference>
<evidence type="ECO:0000313" key="6">
    <source>
        <dbReference type="Proteomes" id="UP000192775"/>
    </source>
</evidence>
<dbReference type="PANTHER" id="PTHR44846">
    <property type="entry name" value="MANNOSYL-D-GLYCERATE TRANSPORT/METABOLISM SYSTEM REPRESSOR MNGR-RELATED"/>
    <property type="match status" value="1"/>
</dbReference>
<evidence type="ECO:0000313" key="5">
    <source>
        <dbReference type="EMBL" id="ARJ05900.1"/>
    </source>
</evidence>
<gene>
    <name evidence="5" type="ORF">B5808_12195</name>
</gene>
<evidence type="ECO:0000256" key="2">
    <source>
        <dbReference type="ARBA" id="ARBA00023125"/>
    </source>
</evidence>
<dbReference type="InterPro" id="IPR028978">
    <property type="entry name" value="Chorismate_lyase_/UTRA_dom_sf"/>
</dbReference>
<keyword evidence="6" id="KW-1185">Reference proteome</keyword>
<keyword evidence="1" id="KW-0805">Transcription regulation</keyword>
<dbReference type="SMART" id="SM00345">
    <property type="entry name" value="HTH_GNTR"/>
    <property type="match status" value="1"/>
</dbReference>
<dbReference type="Gene3D" id="1.10.10.10">
    <property type="entry name" value="Winged helix-like DNA-binding domain superfamily/Winged helix DNA-binding domain"/>
    <property type="match status" value="1"/>
</dbReference>
<organism evidence="5 6">
    <name type="scientific">Cnuibacter physcomitrellae</name>
    <dbReference type="NCBI Taxonomy" id="1619308"/>
    <lineage>
        <taxon>Bacteria</taxon>
        <taxon>Bacillati</taxon>
        <taxon>Actinomycetota</taxon>
        <taxon>Actinomycetes</taxon>
        <taxon>Micrococcales</taxon>
        <taxon>Microbacteriaceae</taxon>
        <taxon>Cnuibacter</taxon>
    </lineage>
</organism>
<dbReference type="PROSITE" id="PS50949">
    <property type="entry name" value="HTH_GNTR"/>
    <property type="match status" value="1"/>
</dbReference>
<keyword evidence="3" id="KW-0804">Transcription</keyword>
<dbReference type="Pfam" id="PF00392">
    <property type="entry name" value="GntR"/>
    <property type="match status" value="1"/>
</dbReference>
<dbReference type="InterPro" id="IPR000524">
    <property type="entry name" value="Tscrpt_reg_HTH_GntR"/>
</dbReference>
<dbReference type="SUPFAM" id="SSF64288">
    <property type="entry name" value="Chorismate lyase-like"/>
    <property type="match status" value="1"/>
</dbReference>
<dbReference type="STRING" id="1619308.B5808_12195"/>
<dbReference type="EMBL" id="CP020715">
    <property type="protein sequence ID" value="ARJ05900.1"/>
    <property type="molecule type" value="Genomic_DNA"/>
</dbReference>
<dbReference type="Proteomes" id="UP000192775">
    <property type="component" value="Chromosome"/>
</dbReference>
<evidence type="ECO:0000256" key="1">
    <source>
        <dbReference type="ARBA" id="ARBA00023015"/>
    </source>
</evidence>
<dbReference type="Gene3D" id="3.40.1410.10">
    <property type="entry name" value="Chorismate lyase-like"/>
    <property type="match status" value="1"/>
</dbReference>
<dbReference type="SUPFAM" id="SSF46785">
    <property type="entry name" value="Winged helix' DNA-binding domain"/>
    <property type="match status" value="1"/>
</dbReference>
<reference evidence="5 6" key="1">
    <citation type="submission" date="2017-04" db="EMBL/GenBank/DDBJ databases">
        <authorList>
            <person name="Afonso C.L."/>
            <person name="Miller P.J."/>
            <person name="Scott M.A."/>
            <person name="Spackman E."/>
            <person name="Goraichik I."/>
            <person name="Dimitrov K.M."/>
            <person name="Suarez D.L."/>
            <person name="Swayne D.E."/>
        </authorList>
    </citation>
    <scope>NUCLEOTIDE SEQUENCE [LARGE SCALE GENOMIC DNA]</scope>
    <source>
        <strain evidence="6">XA(T)</strain>
    </source>
</reference>
<protein>
    <recommendedName>
        <fullName evidence="4">HTH gntR-type domain-containing protein</fullName>
    </recommendedName>
</protein>
<dbReference type="KEGG" id="cphy:B5808_12195"/>
<dbReference type="GO" id="GO:0003700">
    <property type="term" value="F:DNA-binding transcription factor activity"/>
    <property type="evidence" value="ECO:0007669"/>
    <property type="project" value="InterPro"/>
</dbReference>
<name>A0A1X9LV36_9MICO</name>
<dbReference type="PRINTS" id="PR00035">
    <property type="entry name" value="HTHGNTR"/>
</dbReference>
<feature type="domain" description="HTH gntR-type" evidence="4">
    <location>
        <begin position="76"/>
        <end position="144"/>
    </location>
</feature>
<evidence type="ECO:0000256" key="3">
    <source>
        <dbReference type="ARBA" id="ARBA00023163"/>
    </source>
</evidence>
<dbReference type="AlphaFoldDB" id="A0A1X9LV36"/>